<protein>
    <submittedName>
        <fullName evidence="2">Protein YIM1-2</fullName>
    </submittedName>
</protein>
<dbReference type="CDD" id="cd08267">
    <property type="entry name" value="MDR1"/>
    <property type="match status" value="1"/>
</dbReference>
<dbReference type="InterPro" id="IPR020843">
    <property type="entry name" value="ER"/>
</dbReference>
<dbReference type="Proteomes" id="UP000660729">
    <property type="component" value="Unassembled WGS sequence"/>
</dbReference>
<evidence type="ECO:0000259" key="1">
    <source>
        <dbReference type="SMART" id="SM00829"/>
    </source>
</evidence>
<organism evidence="2 3">
    <name type="scientific">Pseudocercospora fuligena</name>
    <dbReference type="NCBI Taxonomy" id="685502"/>
    <lineage>
        <taxon>Eukaryota</taxon>
        <taxon>Fungi</taxon>
        <taxon>Dikarya</taxon>
        <taxon>Ascomycota</taxon>
        <taxon>Pezizomycotina</taxon>
        <taxon>Dothideomycetes</taxon>
        <taxon>Dothideomycetidae</taxon>
        <taxon>Mycosphaerellales</taxon>
        <taxon>Mycosphaerellaceae</taxon>
        <taxon>Pseudocercospora</taxon>
    </lineage>
</organism>
<gene>
    <name evidence="2" type="ORF">HII31_09454</name>
</gene>
<dbReference type="InterPro" id="IPR036291">
    <property type="entry name" value="NAD(P)-bd_dom_sf"/>
</dbReference>
<dbReference type="Pfam" id="PF08240">
    <property type="entry name" value="ADH_N"/>
    <property type="match status" value="1"/>
</dbReference>
<accession>A0A8H6RB16</accession>
<dbReference type="GO" id="GO:0016491">
    <property type="term" value="F:oxidoreductase activity"/>
    <property type="evidence" value="ECO:0007669"/>
    <property type="project" value="InterPro"/>
</dbReference>
<dbReference type="SUPFAM" id="SSF50129">
    <property type="entry name" value="GroES-like"/>
    <property type="match status" value="1"/>
</dbReference>
<dbReference type="PANTHER" id="PTHR11695:SF648">
    <property type="entry name" value="ZINC-BINDING OXIDOREDUCTASE"/>
    <property type="match status" value="1"/>
</dbReference>
<proteinExistence type="predicted"/>
<dbReference type="InterPro" id="IPR011032">
    <property type="entry name" value="GroES-like_sf"/>
</dbReference>
<reference evidence="2" key="1">
    <citation type="submission" date="2020-04" db="EMBL/GenBank/DDBJ databases">
        <title>Draft genome resource of the tomato pathogen Pseudocercospora fuligena.</title>
        <authorList>
            <person name="Zaccaron A."/>
        </authorList>
    </citation>
    <scope>NUCLEOTIDE SEQUENCE</scope>
    <source>
        <strain evidence="2">PF001</strain>
    </source>
</reference>
<keyword evidence="3" id="KW-1185">Reference proteome</keyword>
<dbReference type="InterPro" id="IPR013154">
    <property type="entry name" value="ADH-like_N"/>
</dbReference>
<dbReference type="Gene3D" id="3.40.50.720">
    <property type="entry name" value="NAD(P)-binding Rossmann-like Domain"/>
    <property type="match status" value="1"/>
</dbReference>
<comment type="caution">
    <text evidence="2">The sequence shown here is derived from an EMBL/GenBank/DDBJ whole genome shotgun (WGS) entry which is preliminary data.</text>
</comment>
<dbReference type="OrthoDB" id="201656at2759"/>
<name>A0A8H6RB16_9PEZI</name>
<dbReference type="Pfam" id="PF13602">
    <property type="entry name" value="ADH_zinc_N_2"/>
    <property type="match status" value="1"/>
</dbReference>
<dbReference type="EMBL" id="JABCIY010000193">
    <property type="protein sequence ID" value="KAF7189301.1"/>
    <property type="molecule type" value="Genomic_DNA"/>
</dbReference>
<dbReference type="PANTHER" id="PTHR11695">
    <property type="entry name" value="ALCOHOL DEHYDROGENASE RELATED"/>
    <property type="match status" value="1"/>
</dbReference>
<dbReference type="SMART" id="SM00829">
    <property type="entry name" value="PKS_ER"/>
    <property type="match status" value="1"/>
</dbReference>
<dbReference type="Gene3D" id="3.90.180.10">
    <property type="entry name" value="Medium-chain alcohol dehydrogenases, catalytic domain"/>
    <property type="match status" value="1"/>
</dbReference>
<feature type="domain" description="Enoyl reductase (ER)" evidence="1">
    <location>
        <begin position="14"/>
        <end position="341"/>
    </location>
</feature>
<dbReference type="InterPro" id="IPR050700">
    <property type="entry name" value="YIM1/Zinc_Alcohol_DH_Fams"/>
</dbReference>
<sequence>MTSNNVRAWTFTNGYPSTLKLSSLPVPSENEIQSQKKILVKVQTCALNPVDIQKMNMPTYSYPWGDKSEKPCVMDFCGTVLAAGPGTGFNRGDEIMGLTLSGGVLQEVTALDAAMTVAVKKPASWSYEKAAAITLVWLTAKASIDAVAPWVEKTSSKRVAILGGSSSTGMYTIMLAKRKGWKVVATSSGRNKEFVVNDLKADAHVDHTKEDVRKGVSAFKPDAVIDCVGGTECIGLPSSKRYISIVGDKTGRTMMGGPYTYYDWTHPFVAAGQWLRWAKGEIGLGESYDVTILKPKKDWLEEAAKTLRPEEIYVDSVYKFEDAKDAFERLNTGRAKGKVVIQVAGAAGERSRL</sequence>
<evidence type="ECO:0000313" key="2">
    <source>
        <dbReference type="EMBL" id="KAF7189301.1"/>
    </source>
</evidence>
<evidence type="ECO:0000313" key="3">
    <source>
        <dbReference type="Proteomes" id="UP000660729"/>
    </source>
</evidence>
<dbReference type="SUPFAM" id="SSF51735">
    <property type="entry name" value="NAD(P)-binding Rossmann-fold domains"/>
    <property type="match status" value="1"/>
</dbReference>
<dbReference type="AlphaFoldDB" id="A0A8H6RB16"/>